<dbReference type="RefSeq" id="WP_127072062.1">
    <property type="nucleotide sequence ID" value="NZ_BMKB01000004.1"/>
</dbReference>
<name>A0A916RE88_9HYPH</name>
<accession>A0A916RE88</accession>
<dbReference type="InterPro" id="IPR011643">
    <property type="entry name" value="HCR1"/>
</dbReference>
<evidence type="ECO:0000313" key="3">
    <source>
        <dbReference type="Proteomes" id="UP000596977"/>
    </source>
</evidence>
<keyword evidence="3" id="KW-1185">Reference proteome</keyword>
<keyword evidence="1" id="KW-0732">Signal</keyword>
<feature type="signal peptide" evidence="1">
    <location>
        <begin position="1"/>
        <end position="32"/>
    </location>
</feature>
<dbReference type="Proteomes" id="UP000596977">
    <property type="component" value="Unassembled WGS sequence"/>
</dbReference>
<dbReference type="OrthoDB" id="8449141at2"/>
<proteinExistence type="predicted"/>
<dbReference type="EMBL" id="BMKB01000004">
    <property type="protein sequence ID" value="GGA54497.1"/>
    <property type="molecule type" value="Genomic_DNA"/>
</dbReference>
<gene>
    <name evidence="2" type="ORF">GCM10011499_25850</name>
</gene>
<evidence type="ECO:0000256" key="1">
    <source>
        <dbReference type="SAM" id="SignalP"/>
    </source>
</evidence>
<evidence type="ECO:0000313" key="2">
    <source>
        <dbReference type="EMBL" id="GGA54497.1"/>
    </source>
</evidence>
<comment type="caution">
    <text evidence="2">The sequence shown here is derived from an EMBL/GenBank/DDBJ whole genome shotgun (WGS) entry which is preliminary data.</text>
</comment>
<dbReference type="Pfam" id="PF07692">
    <property type="entry name" value="Fea1"/>
    <property type="match status" value="1"/>
</dbReference>
<feature type="chain" id="PRO_5036834283" evidence="1">
    <location>
        <begin position="33"/>
        <end position="319"/>
    </location>
</feature>
<dbReference type="AlphaFoldDB" id="A0A916RE88"/>
<organism evidence="2 3">
    <name type="scientific">Pelagibacterium lentulum</name>
    <dbReference type="NCBI Taxonomy" id="2029865"/>
    <lineage>
        <taxon>Bacteria</taxon>
        <taxon>Pseudomonadati</taxon>
        <taxon>Pseudomonadota</taxon>
        <taxon>Alphaproteobacteria</taxon>
        <taxon>Hyphomicrobiales</taxon>
        <taxon>Devosiaceae</taxon>
        <taxon>Pelagibacterium</taxon>
    </lineage>
</organism>
<reference evidence="2 3" key="1">
    <citation type="journal article" date="2014" name="Int. J. Syst. Evol. Microbiol.">
        <title>Complete genome sequence of Corynebacterium casei LMG S-19264T (=DSM 44701T), isolated from a smear-ripened cheese.</title>
        <authorList>
            <consortium name="US DOE Joint Genome Institute (JGI-PGF)"/>
            <person name="Walter F."/>
            <person name="Albersmeier A."/>
            <person name="Kalinowski J."/>
            <person name="Ruckert C."/>
        </authorList>
    </citation>
    <scope>NUCLEOTIDE SEQUENCE [LARGE SCALE GENOMIC DNA]</scope>
    <source>
        <strain evidence="2 3">CGMCC 1.15896</strain>
    </source>
</reference>
<sequence>MFTGILRPCTLRIAAISLAGFAAAASIPPAFAQDWQLSFGPFTTAADVSNHNRMPLDIADVNASLAGAEPDWSEALSRFAFGGHFANHSLAIFTDNYNGRLTTHLSVSTEHFGSPSFQNHAINAALVGSGAFRRVDDEIRTGFIETALISVAINWARYELGESERKALMDEPNWSLQNGSPKNWNEIFAFYWGPDGQYSAFEAVAAIDGGEAINAVLLDALAEGQDVLLTEVWADVEAERVKTVLDEASIVLFADALNVAALADADTLPSLRARAAGYWLAAAEALAADEALAERIESALWGEPDLDLITGLASEIAGH</sequence>
<protein>
    <submittedName>
        <fullName evidence="2">Uncharacterized protein</fullName>
    </submittedName>
</protein>